<feature type="chain" id="PRO_5046727869" evidence="1">
    <location>
        <begin position="25"/>
        <end position="110"/>
    </location>
</feature>
<dbReference type="InParanoid" id="A0A6J3CC76"/>
<reference evidence="3" key="1">
    <citation type="submission" date="2025-08" db="UniProtKB">
        <authorList>
            <consortium name="RefSeq"/>
        </authorList>
    </citation>
    <scope>IDENTIFICATION</scope>
    <source>
        <tissue evidence="3">Whole larvae</tissue>
    </source>
</reference>
<dbReference type="KEGG" id="gmw:113523049"/>
<sequence length="110" mass="13285">MVHKCINKFFISLLFILLIYKSNGFDADNFVGKLRRRESIPLYRIGQQDDDLDYRRTKDIREDDEMRIFETSDAQLREAQIEKRRNKLDKLYRELRWLTVDTDQGLQIGI</sequence>
<accession>A0A6J3CC76</accession>
<keyword evidence="2" id="KW-1185">Reference proteome</keyword>
<proteinExistence type="predicted"/>
<feature type="signal peptide" evidence="1">
    <location>
        <begin position="1"/>
        <end position="24"/>
    </location>
</feature>
<dbReference type="Proteomes" id="UP001652740">
    <property type="component" value="Unplaced"/>
</dbReference>
<gene>
    <name evidence="3" type="primary">LOC113523049</name>
</gene>
<dbReference type="AlphaFoldDB" id="A0A6J3CC76"/>
<name>A0A6J3CC76_GALME</name>
<keyword evidence="1" id="KW-0732">Signal</keyword>
<evidence type="ECO:0000313" key="2">
    <source>
        <dbReference type="Proteomes" id="UP001652740"/>
    </source>
</evidence>
<dbReference type="GeneID" id="113523049"/>
<evidence type="ECO:0000313" key="3">
    <source>
        <dbReference type="RefSeq" id="XP_031770001.2"/>
    </source>
</evidence>
<evidence type="ECO:0000256" key="1">
    <source>
        <dbReference type="SAM" id="SignalP"/>
    </source>
</evidence>
<organism evidence="2 3">
    <name type="scientific">Galleria mellonella</name>
    <name type="common">Greater wax moth</name>
    <dbReference type="NCBI Taxonomy" id="7137"/>
    <lineage>
        <taxon>Eukaryota</taxon>
        <taxon>Metazoa</taxon>
        <taxon>Ecdysozoa</taxon>
        <taxon>Arthropoda</taxon>
        <taxon>Hexapoda</taxon>
        <taxon>Insecta</taxon>
        <taxon>Pterygota</taxon>
        <taxon>Neoptera</taxon>
        <taxon>Endopterygota</taxon>
        <taxon>Lepidoptera</taxon>
        <taxon>Glossata</taxon>
        <taxon>Ditrysia</taxon>
        <taxon>Pyraloidea</taxon>
        <taxon>Pyralidae</taxon>
        <taxon>Galleriinae</taxon>
        <taxon>Galleria</taxon>
    </lineage>
</organism>
<dbReference type="RefSeq" id="XP_031770001.2">
    <property type="nucleotide sequence ID" value="XM_031914141.2"/>
</dbReference>
<protein>
    <submittedName>
        <fullName evidence="3">Uncharacterized protein LOC113523049</fullName>
    </submittedName>
</protein>